<evidence type="ECO:0000256" key="3">
    <source>
        <dbReference type="ARBA" id="ARBA00022723"/>
    </source>
</evidence>
<dbReference type="Pfam" id="PF00702">
    <property type="entry name" value="Hydrolase"/>
    <property type="match status" value="1"/>
</dbReference>
<dbReference type="SFLD" id="SFLDS00003">
    <property type="entry name" value="Haloacid_Dehalogenase"/>
    <property type="match status" value="1"/>
</dbReference>
<dbReference type="InterPro" id="IPR023198">
    <property type="entry name" value="PGP-like_dom2"/>
</dbReference>
<comment type="caution">
    <text evidence="5">The sequence shown here is derived from an EMBL/GenBank/DDBJ whole genome shotgun (WGS) entry which is preliminary data.</text>
</comment>
<evidence type="ECO:0000256" key="4">
    <source>
        <dbReference type="ARBA" id="ARBA00022842"/>
    </source>
</evidence>
<dbReference type="NCBIfam" id="TIGR01509">
    <property type="entry name" value="HAD-SF-IA-v3"/>
    <property type="match status" value="1"/>
</dbReference>
<dbReference type="EMBL" id="JBHLWE010000044">
    <property type="protein sequence ID" value="MFC0342029.1"/>
    <property type="molecule type" value="Genomic_DNA"/>
</dbReference>
<name>A0ABV6I807_9RHOB</name>
<sequence>MGIRAVIFDLDGCLVDSETMSLDILAEEMTAEGVPSTPDDLRRRFLGVSIQSIIAHVAQAAGRELRPDFAQRFEDRLLGRYESGLPLMPGATDLLDALEARGITTAIATGGSLRRLRATLQMSGLADRFGDRAFSADEVRRGKPAPDLFLLAAERLGIKPASCAVMEDSPHGIAGARTAGMHIVGFVGGSHLDGLREDHARRLRDAGADVVLDDLSSMLTALLTISETS</sequence>
<accession>A0ABV6I807</accession>
<dbReference type="PANTHER" id="PTHR46193">
    <property type="entry name" value="6-PHOSPHOGLUCONATE PHOSPHATASE"/>
    <property type="match status" value="1"/>
</dbReference>
<keyword evidence="5" id="KW-0378">Hydrolase</keyword>
<dbReference type="Gene3D" id="3.40.50.1000">
    <property type="entry name" value="HAD superfamily/HAD-like"/>
    <property type="match status" value="1"/>
</dbReference>
<gene>
    <name evidence="5" type="ORF">ACFFII_14770</name>
</gene>
<evidence type="ECO:0000256" key="2">
    <source>
        <dbReference type="ARBA" id="ARBA00006171"/>
    </source>
</evidence>
<proteinExistence type="inferred from homology"/>
<keyword evidence="6" id="KW-1185">Reference proteome</keyword>
<comment type="cofactor">
    <cofactor evidence="1">
        <name>Mg(2+)</name>
        <dbReference type="ChEBI" id="CHEBI:18420"/>
    </cofactor>
</comment>
<dbReference type="RefSeq" id="WP_377699637.1">
    <property type="nucleotide sequence ID" value="NZ_JBHLWE010000044.1"/>
</dbReference>
<dbReference type="SFLD" id="SFLDG01135">
    <property type="entry name" value="C1.5.6:_HAD__Beta-PGM__Phospha"/>
    <property type="match status" value="1"/>
</dbReference>
<evidence type="ECO:0000313" key="5">
    <source>
        <dbReference type="EMBL" id="MFC0342029.1"/>
    </source>
</evidence>
<dbReference type="SUPFAM" id="SSF56784">
    <property type="entry name" value="HAD-like"/>
    <property type="match status" value="1"/>
</dbReference>
<protein>
    <submittedName>
        <fullName evidence="5">HAD family hydrolase</fullName>
    </submittedName>
</protein>
<reference evidence="5 6" key="1">
    <citation type="submission" date="2024-09" db="EMBL/GenBank/DDBJ databases">
        <authorList>
            <person name="Sun Q."/>
            <person name="Mori K."/>
        </authorList>
    </citation>
    <scope>NUCLEOTIDE SEQUENCE [LARGE SCALE GENOMIC DNA]</scope>
    <source>
        <strain evidence="5 6">KCTC 22789</strain>
    </source>
</reference>
<dbReference type="PANTHER" id="PTHR46193:SF10">
    <property type="entry name" value="6-PHOSPHOGLUCONATE PHOSPHATASE"/>
    <property type="match status" value="1"/>
</dbReference>
<dbReference type="InterPro" id="IPR051600">
    <property type="entry name" value="Beta-PGM-like"/>
</dbReference>
<comment type="similarity">
    <text evidence="2">Belongs to the HAD-like hydrolase superfamily. CbbY/CbbZ/Gph/YieH family.</text>
</comment>
<dbReference type="InterPro" id="IPR036412">
    <property type="entry name" value="HAD-like_sf"/>
</dbReference>
<dbReference type="InterPro" id="IPR023214">
    <property type="entry name" value="HAD_sf"/>
</dbReference>
<evidence type="ECO:0000256" key="1">
    <source>
        <dbReference type="ARBA" id="ARBA00001946"/>
    </source>
</evidence>
<dbReference type="Gene3D" id="1.10.150.240">
    <property type="entry name" value="Putative phosphatase, domain 2"/>
    <property type="match status" value="1"/>
</dbReference>
<keyword evidence="4" id="KW-0460">Magnesium</keyword>
<evidence type="ECO:0000313" key="6">
    <source>
        <dbReference type="Proteomes" id="UP001589799"/>
    </source>
</evidence>
<keyword evidence="3" id="KW-0479">Metal-binding</keyword>
<dbReference type="Proteomes" id="UP001589799">
    <property type="component" value="Unassembled WGS sequence"/>
</dbReference>
<dbReference type="GO" id="GO:0016787">
    <property type="term" value="F:hydrolase activity"/>
    <property type="evidence" value="ECO:0007669"/>
    <property type="project" value="UniProtKB-KW"/>
</dbReference>
<dbReference type="InterPro" id="IPR006439">
    <property type="entry name" value="HAD-SF_hydro_IA"/>
</dbReference>
<dbReference type="PRINTS" id="PR00413">
    <property type="entry name" value="HADHALOGNASE"/>
</dbReference>
<dbReference type="SFLD" id="SFLDG01129">
    <property type="entry name" value="C1.5:_HAD__Beta-PGM__Phosphata"/>
    <property type="match status" value="1"/>
</dbReference>
<organism evidence="5 6">
    <name type="scientific">Paracoccus niistensis</name>
    <dbReference type="NCBI Taxonomy" id="632935"/>
    <lineage>
        <taxon>Bacteria</taxon>
        <taxon>Pseudomonadati</taxon>
        <taxon>Pseudomonadota</taxon>
        <taxon>Alphaproteobacteria</taxon>
        <taxon>Rhodobacterales</taxon>
        <taxon>Paracoccaceae</taxon>
        <taxon>Paracoccus</taxon>
    </lineage>
</organism>